<dbReference type="InterPro" id="IPR049450">
    <property type="entry name" value="ACOT8-like_C"/>
</dbReference>
<dbReference type="PANTHER" id="PTHR38110:SF1">
    <property type="entry name" value="THIOESTERASE DOMAIN-CONTAINING PROTEIN"/>
    <property type="match status" value="1"/>
</dbReference>
<accession>A0A0D2A9H8</accession>
<keyword evidence="4" id="KW-1185">Reference proteome</keyword>
<organism evidence="3 4">
    <name type="scientific">Verruconis gallopava</name>
    <dbReference type="NCBI Taxonomy" id="253628"/>
    <lineage>
        <taxon>Eukaryota</taxon>
        <taxon>Fungi</taxon>
        <taxon>Dikarya</taxon>
        <taxon>Ascomycota</taxon>
        <taxon>Pezizomycotina</taxon>
        <taxon>Dothideomycetes</taxon>
        <taxon>Pleosporomycetidae</taxon>
        <taxon>Venturiales</taxon>
        <taxon>Sympoventuriaceae</taxon>
        <taxon>Verruconis</taxon>
    </lineage>
</organism>
<gene>
    <name evidence="3" type="ORF">PV09_05608</name>
</gene>
<dbReference type="Proteomes" id="UP000053259">
    <property type="component" value="Unassembled WGS sequence"/>
</dbReference>
<evidence type="ECO:0000313" key="3">
    <source>
        <dbReference type="EMBL" id="KIW03403.1"/>
    </source>
</evidence>
<dbReference type="InterPro" id="IPR042171">
    <property type="entry name" value="Acyl-CoA_hotdog"/>
</dbReference>
<dbReference type="EMBL" id="KN847545">
    <property type="protein sequence ID" value="KIW03403.1"/>
    <property type="molecule type" value="Genomic_DNA"/>
</dbReference>
<dbReference type="GeneID" id="27313581"/>
<reference evidence="3 4" key="1">
    <citation type="submission" date="2015-01" db="EMBL/GenBank/DDBJ databases">
        <title>The Genome Sequence of Ochroconis gallopava CBS43764.</title>
        <authorList>
            <consortium name="The Broad Institute Genomics Platform"/>
            <person name="Cuomo C."/>
            <person name="de Hoog S."/>
            <person name="Gorbushina A."/>
            <person name="Stielow B."/>
            <person name="Teixiera M."/>
            <person name="Abouelleil A."/>
            <person name="Chapman S.B."/>
            <person name="Priest M."/>
            <person name="Young S.K."/>
            <person name="Wortman J."/>
            <person name="Nusbaum C."/>
            <person name="Birren B."/>
        </authorList>
    </citation>
    <scope>NUCLEOTIDE SEQUENCE [LARGE SCALE GENOMIC DNA]</scope>
    <source>
        <strain evidence="3 4">CBS 43764</strain>
    </source>
</reference>
<evidence type="ECO:0008006" key="5">
    <source>
        <dbReference type="Google" id="ProtNLM"/>
    </source>
</evidence>
<dbReference type="SUPFAM" id="SSF54637">
    <property type="entry name" value="Thioesterase/thiol ester dehydrase-isomerase"/>
    <property type="match status" value="2"/>
</dbReference>
<feature type="domain" description="Acyl-CoA thioesterase-like N-terminal HotDog" evidence="1">
    <location>
        <begin position="29"/>
        <end position="115"/>
    </location>
</feature>
<dbReference type="InterPro" id="IPR052389">
    <property type="entry name" value="Sec_Metab_Biosynth-Assoc"/>
</dbReference>
<dbReference type="InterPro" id="IPR029069">
    <property type="entry name" value="HotDog_dom_sf"/>
</dbReference>
<name>A0A0D2A9H8_9PEZI</name>
<dbReference type="Pfam" id="PF13622">
    <property type="entry name" value="4HBT_3"/>
    <property type="match status" value="1"/>
</dbReference>
<proteinExistence type="predicted"/>
<dbReference type="InParanoid" id="A0A0D2A9H8"/>
<protein>
    <recommendedName>
        <fullName evidence="5">Thioesterase domain-containing protein</fullName>
    </recommendedName>
</protein>
<sequence length="325" mass="37093">MAVDAQAVSFTDATAVKAIDSHTYSVELQDDWAIGTVPHGGYVTSCFLEVANKHFSTTLSKQNQPHTFTVHQEFPRRTEVGPAIFKVRDIKLGRQTSTIHISLVQYGREEVVAYLNHTNLINEKGVSFTTGWTLSPSAYPVDLSKLKAGDDLNWVEQRAMPFSSFRKASNRVRFFFPREGQKLKSLADQWITWRNGEKFTNTSLGYVCDMFPQIVESYVVDEDPYTVKHQKSQNRRTDKKNVAKFWYPTVVLNLDIKKLLPEKGVEWLFVRTQAKQIRKGRIDLEVIIMDEVGDIVALSHHVCLVLDAGRNTAKRRRNISSETKL</sequence>
<dbReference type="PANTHER" id="PTHR38110">
    <property type="entry name" value="CHROMOSOME 23, WHOLE GENOME SHOTGUN SEQUENCE"/>
    <property type="match status" value="1"/>
</dbReference>
<dbReference type="Gene3D" id="2.40.160.210">
    <property type="entry name" value="Acyl-CoA thioesterase, double hotdog domain"/>
    <property type="match status" value="1"/>
</dbReference>
<dbReference type="Pfam" id="PF20789">
    <property type="entry name" value="4HBT_3C"/>
    <property type="match status" value="1"/>
</dbReference>
<dbReference type="InterPro" id="IPR049449">
    <property type="entry name" value="TesB_ACOT8-like_N"/>
</dbReference>
<evidence type="ECO:0000313" key="4">
    <source>
        <dbReference type="Proteomes" id="UP000053259"/>
    </source>
</evidence>
<dbReference type="HOGENOM" id="CLU_050730_0_0_1"/>
<dbReference type="STRING" id="253628.A0A0D2A9H8"/>
<evidence type="ECO:0000259" key="2">
    <source>
        <dbReference type="Pfam" id="PF20789"/>
    </source>
</evidence>
<evidence type="ECO:0000259" key="1">
    <source>
        <dbReference type="Pfam" id="PF13622"/>
    </source>
</evidence>
<dbReference type="VEuPathDB" id="FungiDB:PV09_05608"/>
<feature type="domain" description="Acyl-CoA thioesterase-like C-terminal" evidence="2">
    <location>
        <begin position="174"/>
        <end position="305"/>
    </location>
</feature>
<dbReference type="OrthoDB" id="2532955at2759"/>
<dbReference type="AlphaFoldDB" id="A0A0D2A9H8"/>
<dbReference type="RefSeq" id="XP_016213272.1">
    <property type="nucleotide sequence ID" value="XM_016359133.1"/>
</dbReference>